<dbReference type="EMBL" id="QGKY02002305">
    <property type="protein sequence ID" value="KAF2533034.1"/>
    <property type="molecule type" value="Genomic_DNA"/>
</dbReference>
<evidence type="ECO:0000313" key="1">
    <source>
        <dbReference type="EMBL" id="KAF2533034.1"/>
    </source>
</evidence>
<dbReference type="AlphaFoldDB" id="A0A8S9FIW8"/>
<proteinExistence type="predicted"/>
<name>A0A8S9FIW8_BRACR</name>
<gene>
    <name evidence="1" type="ORF">F2Q70_00031305</name>
</gene>
<protein>
    <submittedName>
        <fullName evidence="1">Uncharacterized protein</fullName>
    </submittedName>
</protein>
<organism evidence="1">
    <name type="scientific">Brassica cretica</name>
    <name type="common">Mustard</name>
    <dbReference type="NCBI Taxonomy" id="69181"/>
    <lineage>
        <taxon>Eukaryota</taxon>
        <taxon>Viridiplantae</taxon>
        <taxon>Streptophyta</taxon>
        <taxon>Embryophyta</taxon>
        <taxon>Tracheophyta</taxon>
        <taxon>Spermatophyta</taxon>
        <taxon>Magnoliopsida</taxon>
        <taxon>eudicotyledons</taxon>
        <taxon>Gunneridae</taxon>
        <taxon>Pentapetalae</taxon>
        <taxon>rosids</taxon>
        <taxon>malvids</taxon>
        <taxon>Brassicales</taxon>
        <taxon>Brassicaceae</taxon>
        <taxon>Brassiceae</taxon>
        <taxon>Brassica</taxon>
    </lineage>
</organism>
<reference evidence="1" key="1">
    <citation type="submission" date="2019-12" db="EMBL/GenBank/DDBJ databases">
        <title>Genome sequencing and annotation of Brassica cretica.</title>
        <authorList>
            <person name="Studholme D.J."/>
            <person name="Sarris P.F."/>
        </authorList>
    </citation>
    <scope>NUCLEOTIDE SEQUENCE</scope>
    <source>
        <strain evidence="1">PFS-102/07</strain>
        <tissue evidence="1">Leaf</tissue>
    </source>
</reference>
<sequence length="97" mass="10392">MAASDGISAELAAQHTTFDDLGLGLPSQIGHASMNQDLMVVATKSCSLLFDLYPRIHMNRALKIATTKSRSNSFLFVGILMKQALMVVATKSCSDST</sequence>
<comment type="caution">
    <text evidence="1">The sequence shown here is derived from an EMBL/GenBank/DDBJ whole genome shotgun (WGS) entry which is preliminary data.</text>
</comment>
<accession>A0A8S9FIW8</accession>